<dbReference type="RefSeq" id="WP_216414876.1">
    <property type="nucleotide sequence ID" value="NZ_JAHLQK010000001.1"/>
</dbReference>
<dbReference type="SFLD" id="SFLDG01144">
    <property type="entry name" value="C2.B.4:_PGP_Like"/>
    <property type="match status" value="1"/>
</dbReference>
<name>A0ABS6G0Y6_9FIRM</name>
<dbReference type="NCBIfam" id="TIGR00099">
    <property type="entry name" value="Cof-subfamily"/>
    <property type="match status" value="1"/>
</dbReference>
<proteinExistence type="predicted"/>
<dbReference type="PANTHER" id="PTHR10000:SF8">
    <property type="entry name" value="HAD SUPERFAMILY HYDROLASE-LIKE, TYPE 3"/>
    <property type="match status" value="1"/>
</dbReference>
<dbReference type="NCBIfam" id="TIGR01484">
    <property type="entry name" value="HAD-SF-IIB"/>
    <property type="match status" value="1"/>
</dbReference>
<reference evidence="1 2" key="1">
    <citation type="submission" date="2021-06" db="EMBL/GenBank/DDBJ databases">
        <authorList>
            <person name="Sun Q."/>
            <person name="Li D."/>
        </authorList>
    </citation>
    <scope>NUCLEOTIDE SEQUENCE [LARGE SCALE GENOMIC DNA]</scope>
    <source>
        <strain evidence="1 2">MSJ-5</strain>
    </source>
</reference>
<keyword evidence="1" id="KW-0378">Hydrolase</keyword>
<dbReference type="EMBL" id="JAHLQK010000001">
    <property type="protein sequence ID" value="MBU5675392.1"/>
    <property type="molecule type" value="Genomic_DNA"/>
</dbReference>
<dbReference type="InterPro" id="IPR006379">
    <property type="entry name" value="HAD-SF_hydro_IIB"/>
</dbReference>
<evidence type="ECO:0000313" key="1">
    <source>
        <dbReference type="EMBL" id="MBU5675392.1"/>
    </source>
</evidence>
<dbReference type="CDD" id="cd07516">
    <property type="entry name" value="HAD_Pase"/>
    <property type="match status" value="1"/>
</dbReference>
<accession>A0ABS6G0Y6</accession>
<dbReference type="SFLD" id="SFLDG01140">
    <property type="entry name" value="C2.B:_Phosphomannomutase_and_P"/>
    <property type="match status" value="1"/>
</dbReference>
<dbReference type="PROSITE" id="PS01228">
    <property type="entry name" value="COF_1"/>
    <property type="match status" value="1"/>
</dbReference>
<dbReference type="InterPro" id="IPR000150">
    <property type="entry name" value="Cof"/>
</dbReference>
<dbReference type="PANTHER" id="PTHR10000">
    <property type="entry name" value="PHOSPHOSERINE PHOSPHATASE"/>
    <property type="match status" value="1"/>
</dbReference>
<sequence length="277" mass="31456">MKYKLIVLDMDGTLLNSNKEVSIENQKALKKAQDSGIQVAIATGRIFTSARFYARLLGIKAPIIACNGALVRDANSNEVLDINPIDKEDALKVIEVFKKYNVYFHIYDEEKIYVEKLGFSSSIYSAWNEDQSDENKIHIEKLEDTIGYFKNNNINILKLMAVDDDNTKMDIIKKELEGINSITIDKSWYNNLEVMSKGVSKGKGIEMLRKIYKVEPEEIIAFGDNFNDLSMKHYVGTFVAMENGEEYVKKQAHYVTTSNNDNGVAKGIEKLVLNIEK</sequence>
<keyword evidence="2" id="KW-1185">Reference proteome</keyword>
<dbReference type="Pfam" id="PF08282">
    <property type="entry name" value="Hydrolase_3"/>
    <property type="match status" value="1"/>
</dbReference>
<dbReference type="SFLD" id="SFLDS00003">
    <property type="entry name" value="Haloacid_Dehalogenase"/>
    <property type="match status" value="1"/>
</dbReference>
<comment type="caution">
    <text evidence="1">The sequence shown here is derived from an EMBL/GenBank/DDBJ whole genome shotgun (WGS) entry which is preliminary data.</text>
</comment>
<dbReference type="Proteomes" id="UP000779508">
    <property type="component" value="Unassembled WGS sequence"/>
</dbReference>
<organism evidence="1 2">
    <name type="scientific">Alkaliphilus flagellatus</name>
    <dbReference type="NCBI Taxonomy" id="2841507"/>
    <lineage>
        <taxon>Bacteria</taxon>
        <taxon>Bacillati</taxon>
        <taxon>Bacillota</taxon>
        <taxon>Clostridia</taxon>
        <taxon>Peptostreptococcales</taxon>
        <taxon>Natronincolaceae</taxon>
        <taxon>Alkaliphilus</taxon>
    </lineage>
</organism>
<evidence type="ECO:0000313" key="2">
    <source>
        <dbReference type="Proteomes" id="UP000779508"/>
    </source>
</evidence>
<gene>
    <name evidence="1" type="ORF">KQI88_03045</name>
</gene>
<protein>
    <submittedName>
        <fullName evidence="1">Cof-type HAD-IIB family hydrolase</fullName>
    </submittedName>
</protein>
<dbReference type="GO" id="GO:0016787">
    <property type="term" value="F:hydrolase activity"/>
    <property type="evidence" value="ECO:0007669"/>
    <property type="project" value="UniProtKB-KW"/>
</dbReference>